<reference evidence="1 2" key="1">
    <citation type="submission" date="2024-06" db="EMBL/GenBank/DDBJ databases">
        <title>A chromosome level genome sequence of Diviner's sage (Salvia divinorum).</title>
        <authorList>
            <person name="Ford S.A."/>
            <person name="Ro D.-K."/>
            <person name="Ness R.W."/>
            <person name="Phillips M.A."/>
        </authorList>
    </citation>
    <scope>NUCLEOTIDE SEQUENCE [LARGE SCALE GENOMIC DNA]</scope>
    <source>
        <strain evidence="1">SAF-2024a</strain>
        <tissue evidence="1">Leaf</tissue>
    </source>
</reference>
<gene>
    <name evidence="1" type="ORF">AAHA92_17388</name>
</gene>
<comment type="caution">
    <text evidence="1">The sequence shown here is derived from an EMBL/GenBank/DDBJ whole genome shotgun (WGS) entry which is preliminary data.</text>
</comment>
<organism evidence="1 2">
    <name type="scientific">Salvia divinorum</name>
    <name type="common">Maria pastora</name>
    <name type="synonym">Diviner's sage</name>
    <dbReference type="NCBI Taxonomy" id="28513"/>
    <lineage>
        <taxon>Eukaryota</taxon>
        <taxon>Viridiplantae</taxon>
        <taxon>Streptophyta</taxon>
        <taxon>Embryophyta</taxon>
        <taxon>Tracheophyta</taxon>
        <taxon>Spermatophyta</taxon>
        <taxon>Magnoliopsida</taxon>
        <taxon>eudicotyledons</taxon>
        <taxon>Gunneridae</taxon>
        <taxon>Pentapetalae</taxon>
        <taxon>asterids</taxon>
        <taxon>lamiids</taxon>
        <taxon>Lamiales</taxon>
        <taxon>Lamiaceae</taxon>
        <taxon>Nepetoideae</taxon>
        <taxon>Mentheae</taxon>
        <taxon>Salviinae</taxon>
        <taxon>Salvia</taxon>
        <taxon>Salvia subgen. Calosphace</taxon>
    </lineage>
</organism>
<dbReference type="AlphaFoldDB" id="A0ABD1GYM5"/>
<proteinExistence type="predicted"/>
<protein>
    <submittedName>
        <fullName evidence="1">Uncharacterized protein</fullName>
    </submittedName>
</protein>
<keyword evidence="2" id="KW-1185">Reference proteome</keyword>
<dbReference type="EMBL" id="JBEAFC010000007">
    <property type="protein sequence ID" value="KAL1549261.1"/>
    <property type="molecule type" value="Genomic_DNA"/>
</dbReference>
<accession>A0ABD1GYM5</accession>
<evidence type="ECO:0000313" key="2">
    <source>
        <dbReference type="Proteomes" id="UP001567538"/>
    </source>
</evidence>
<sequence>MATGASPLSLSRLTPATTAAAVRVAASPSDRICCLRRSASSVAVPATLPAVSLHQAPIELRRLALGLLGRRRVIDRDVVDEKS</sequence>
<dbReference type="Proteomes" id="UP001567538">
    <property type="component" value="Unassembled WGS sequence"/>
</dbReference>
<evidence type="ECO:0000313" key="1">
    <source>
        <dbReference type="EMBL" id="KAL1549261.1"/>
    </source>
</evidence>
<name>A0ABD1GYM5_SALDI</name>